<feature type="compositionally biased region" description="Polar residues" evidence="11">
    <location>
        <begin position="123"/>
        <end position="136"/>
    </location>
</feature>
<name>A0AAN9VHG7_9ORTH</name>
<dbReference type="Proteomes" id="UP001378592">
    <property type="component" value="Unassembled WGS sequence"/>
</dbReference>
<evidence type="ECO:0000313" key="14">
    <source>
        <dbReference type="Proteomes" id="UP001378592"/>
    </source>
</evidence>
<dbReference type="GO" id="GO:0004674">
    <property type="term" value="F:protein serine/threonine kinase activity"/>
    <property type="evidence" value="ECO:0007669"/>
    <property type="project" value="UniProtKB-KW"/>
</dbReference>
<dbReference type="PROSITE" id="PS00108">
    <property type="entry name" value="PROTEIN_KINASE_ST"/>
    <property type="match status" value="1"/>
</dbReference>
<feature type="region of interest" description="Disordered" evidence="11">
    <location>
        <begin position="611"/>
        <end position="720"/>
    </location>
</feature>
<evidence type="ECO:0000256" key="2">
    <source>
        <dbReference type="ARBA" id="ARBA00012513"/>
    </source>
</evidence>
<dbReference type="PANTHER" id="PTHR27001">
    <property type="entry name" value="OS01G0253100 PROTEIN"/>
    <property type="match status" value="1"/>
</dbReference>
<dbReference type="Gene3D" id="1.10.510.10">
    <property type="entry name" value="Transferase(Phosphotransferase) domain 1"/>
    <property type="match status" value="1"/>
</dbReference>
<gene>
    <name evidence="13" type="ORF">R5R35_002463</name>
</gene>
<evidence type="ECO:0000256" key="9">
    <source>
        <dbReference type="ARBA" id="ARBA00048679"/>
    </source>
</evidence>
<feature type="compositionally biased region" description="Low complexity" evidence="11">
    <location>
        <begin position="214"/>
        <end position="223"/>
    </location>
</feature>
<evidence type="ECO:0000256" key="3">
    <source>
        <dbReference type="ARBA" id="ARBA00022527"/>
    </source>
</evidence>
<dbReference type="GO" id="GO:0045087">
    <property type="term" value="P:innate immune response"/>
    <property type="evidence" value="ECO:0007669"/>
    <property type="project" value="UniProtKB-ARBA"/>
</dbReference>
<keyword evidence="4" id="KW-0808">Transferase</keyword>
<dbReference type="SUPFAM" id="SSF47986">
    <property type="entry name" value="DEATH domain"/>
    <property type="match status" value="1"/>
</dbReference>
<feature type="domain" description="Protein kinase" evidence="12">
    <location>
        <begin position="282"/>
        <end position="556"/>
    </location>
</feature>
<comment type="catalytic activity">
    <reaction evidence="9">
        <text>L-seryl-[protein] + ATP = O-phospho-L-seryl-[protein] + ADP + H(+)</text>
        <dbReference type="Rhea" id="RHEA:17989"/>
        <dbReference type="Rhea" id="RHEA-COMP:9863"/>
        <dbReference type="Rhea" id="RHEA-COMP:11604"/>
        <dbReference type="ChEBI" id="CHEBI:15378"/>
        <dbReference type="ChEBI" id="CHEBI:29999"/>
        <dbReference type="ChEBI" id="CHEBI:30616"/>
        <dbReference type="ChEBI" id="CHEBI:83421"/>
        <dbReference type="ChEBI" id="CHEBI:456216"/>
        <dbReference type="EC" id="2.7.11.1"/>
    </reaction>
</comment>
<dbReference type="SUPFAM" id="SSF56112">
    <property type="entry name" value="Protein kinase-like (PK-like)"/>
    <property type="match status" value="1"/>
</dbReference>
<sequence length="720" mass="80509">MTSNGNGVDRYIYNLPYAQHQELCRILDRDMTWEELGGKYMNYDMSIILDLRRDDQRGKSPTSQLLTMWGQQNHTVLQLFVLLSKMHHYQAMTVLKPLVDPRYHDLIYEGEENVRFFDDEDGNSASDSPRQDQNANDGAANGRALPQSPSSEDKNMNVWGDNLNRRDAPRDMGRDKMLLMPEQPERKIINKPMPLASSKNDSNEGNIRAPRMTVDAPSSDVPPVQSPPVPVQNMGAKQRREGKENNPIPQERKLSCASDVSTVAESIPLIPYIELESATQGWDKTTIIGKGGFGTVFKGNWKNTLVAIKKIEQRGAESAESHQAQMEQLLQELRILNSCRHDNILPLYGFSMDGTEPCLVYQFMPNGSLEDRLLCRQSTLPLSWIQRHNIARGTARGLQFLHVKPFIHGDIKSANILLDKNVEPRIGDFGLARDGPQGHYTHMKISRIHGTLAYLPLDFLRNKQLSTKVDTYSFGIVMFELATGLRAFDEKRSEKFLKDFIEKYPTNVLELSDKKPGLVNHLVFDYLMELAKRCVCSQARERPEMEEVLKNLEAHYCRLVERVHHPQPPRSPVPPIFVVRPDAHAAFMQVPGLPHVPPHCLRPAASPVPIPYLNAPQDGHISVPDGGPEDSHSSVESSEEVDGAVSNLPAVSSQSSPPSNAVLPLLSELGTKDSKESQEVPPSQIEPGSISRISPNRSSSVPSPKITAKGKRPLCGDLSH</sequence>
<evidence type="ECO:0000256" key="4">
    <source>
        <dbReference type="ARBA" id="ARBA00022679"/>
    </source>
</evidence>
<feature type="compositionally biased region" description="Low complexity" evidence="11">
    <location>
        <begin position="687"/>
        <end position="704"/>
    </location>
</feature>
<proteinExistence type="inferred from homology"/>
<keyword evidence="6" id="KW-0418">Kinase</keyword>
<feature type="compositionally biased region" description="Basic and acidic residues" evidence="11">
    <location>
        <begin position="238"/>
        <end position="249"/>
    </location>
</feature>
<dbReference type="PANTHER" id="PTHR27001:SF939">
    <property type="entry name" value="INTERLEUKIN 1 RECEPTOR ASSOCIATED KINASE 1"/>
    <property type="match status" value="1"/>
</dbReference>
<dbReference type="EMBL" id="JAZDUA010000251">
    <property type="protein sequence ID" value="KAK7862916.1"/>
    <property type="molecule type" value="Genomic_DNA"/>
</dbReference>
<feature type="region of interest" description="Disordered" evidence="11">
    <location>
        <begin position="117"/>
        <end position="249"/>
    </location>
</feature>
<protein>
    <recommendedName>
        <fullName evidence="2">non-specific serine/threonine protein kinase</fullName>
        <ecNumber evidence="2">2.7.11.1</ecNumber>
    </recommendedName>
</protein>
<evidence type="ECO:0000256" key="10">
    <source>
        <dbReference type="PROSITE-ProRule" id="PRU10141"/>
    </source>
</evidence>
<dbReference type="GO" id="GO:0005886">
    <property type="term" value="C:plasma membrane"/>
    <property type="evidence" value="ECO:0007669"/>
    <property type="project" value="TreeGrafter"/>
</dbReference>
<dbReference type="FunFam" id="1.10.510.10:FF:000754">
    <property type="entry name" value="Interleukin-1 receptor-associated kinase"/>
    <property type="match status" value="1"/>
</dbReference>
<dbReference type="CDD" id="cd08307">
    <property type="entry name" value="Death_Pelle"/>
    <property type="match status" value="1"/>
</dbReference>
<evidence type="ECO:0000256" key="11">
    <source>
        <dbReference type="SAM" id="MobiDB-lite"/>
    </source>
</evidence>
<dbReference type="Pfam" id="PF00069">
    <property type="entry name" value="Pkinase"/>
    <property type="match status" value="1"/>
</dbReference>
<dbReference type="InterPro" id="IPR000719">
    <property type="entry name" value="Prot_kinase_dom"/>
</dbReference>
<dbReference type="AlphaFoldDB" id="A0AAN9VHG7"/>
<comment type="caution">
    <text evidence="13">The sequence shown here is derived from an EMBL/GenBank/DDBJ whole genome shotgun (WGS) entry which is preliminary data.</text>
</comment>
<dbReference type="InterPro" id="IPR008271">
    <property type="entry name" value="Ser/Thr_kinase_AS"/>
</dbReference>
<evidence type="ECO:0000256" key="7">
    <source>
        <dbReference type="ARBA" id="ARBA00022840"/>
    </source>
</evidence>
<evidence type="ECO:0000256" key="1">
    <source>
        <dbReference type="ARBA" id="ARBA00008718"/>
    </source>
</evidence>
<comment type="catalytic activity">
    <reaction evidence="8">
        <text>L-threonyl-[protein] + ATP = O-phospho-L-threonyl-[protein] + ADP + H(+)</text>
        <dbReference type="Rhea" id="RHEA:46608"/>
        <dbReference type="Rhea" id="RHEA-COMP:11060"/>
        <dbReference type="Rhea" id="RHEA-COMP:11605"/>
        <dbReference type="ChEBI" id="CHEBI:15378"/>
        <dbReference type="ChEBI" id="CHEBI:30013"/>
        <dbReference type="ChEBI" id="CHEBI:30616"/>
        <dbReference type="ChEBI" id="CHEBI:61977"/>
        <dbReference type="ChEBI" id="CHEBI:456216"/>
        <dbReference type="EC" id="2.7.11.1"/>
    </reaction>
</comment>
<accession>A0AAN9VHG7</accession>
<feature type="compositionally biased region" description="Basic and acidic residues" evidence="11">
    <location>
        <begin position="163"/>
        <end position="188"/>
    </location>
</feature>
<dbReference type="PROSITE" id="PS00107">
    <property type="entry name" value="PROTEIN_KINASE_ATP"/>
    <property type="match status" value="1"/>
</dbReference>
<dbReference type="EC" id="2.7.11.1" evidence="2"/>
<dbReference type="PROSITE" id="PS50011">
    <property type="entry name" value="PROTEIN_KINASE_DOM"/>
    <property type="match status" value="1"/>
</dbReference>
<dbReference type="GO" id="GO:0005524">
    <property type="term" value="F:ATP binding"/>
    <property type="evidence" value="ECO:0007669"/>
    <property type="project" value="UniProtKB-UniRule"/>
</dbReference>
<evidence type="ECO:0000313" key="13">
    <source>
        <dbReference type="EMBL" id="KAK7862916.1"/>
    </source>
</evidence>
<evidence type="ECO:0000256" key="6">
    <source>
        <dbReference type="ARBA" id="ARBA00022777"/>
    </source>
</evidence>
<dbReference type="Gene3D" id="1.10.533.10">
    <property type="entry name" value="Death Domain, Fas"/>
    <property type="match status" value="1"/>
</dbReference>
<keyword evidence="14" id="KW-1185">Reference proteome</keyword>
<comment type="similarity">
    <text evidence="1">Belongs to the protein kinase superfamily. TKL Ser/Thr protein kinase family. Pelle subfamily.</text>
</comment>
<dbReference type="InterPro" id="IPR017441">
    <property type="entry name" value="Protein_kinase_ATP_BS"/>
</dbReference>
<evidence type="ECO:0000256" key="5">
    <source>
        <dbReference type="ARBA" id="ARBA00022741"/>
    </source>
</evidence>
<dbReference type="SMART" id="SM00220">
    <property type="entry name" value="S_TKc"/>
    <property type="match status" value="1"/>
</dbReference>
<dbReference type="InterPro" id="IPR000488">
    <property type="entry name" value="Death_dom"/>
</dbReference>
<dbReference type="InterPro" id="IPR011009">
    <property type="entry name" value="Kinase-like_dom_sf"/>
</dbReference>
<keyword evidence="3" id="KW-0723">Serine/threonine-protein kinase</keyword>
<evidence type="ECO:0000256" key="8">
    <source>
        <dbReference type="ARBA" id="ARBA00047899"/>
    </source>
</evidence>
<feature type="binding site" evidence="10">
    <location>
        <position position="310"/>
    </location>
    <ligand>
        <name>ATP</name>
        <dbReference type="ChEBI" id="CHEBI:30616"/>
    </ligand>
</feature>
<dbReference type="FunFam" id="1.10.533.10:FF:000094">
    <property type="entry name" value="Interleukin-1 receptor-associated kinase"/>
    <property type="match status" value="1"/>
</dbReference>
<keyword evidence="5 10" id="KW-0547">Nucleotide-binding</keyword>
<dbReference type="InterPro" id="IPR011029">
    <property type="entry name" value="DEATH-like_dom_sf"/>
</dbReference>
<dbReference type="GO" id="GO:0007165">
    <property type="term" value="P:signal transduction"/>
    <property type="evidence" value="ECO:0007669"/>
    <property type="project" value="InterPro"/>
</dbReference>
<dbReference type="CDD" id="cd14066">
    <property type="entry name" value="STKc_IRAK"/>
    <property type="match status" value="1"/>
</dbReference>
<dbReference type="Gene3D" id="3.30.200.20">
    <property type="entry name" value="Phosphorylase Kinase, domain 1"/>
    <property type="match status" value="1"/>
</dbReference>
<dbReference type="Pfam" id="PF00531">
    <property type="entry name" value="Death"/>
    <property type="match status" value="1"/>
</dbReference>
<organism evidence="13 14">
    <name type="scientific">Gryllus longicercus</name>
    <dbReference type="NCBI Taxonomy" id="2509291"/>
    <lineage>
        <taxon>Eukaryota</taxon>
        <taxon>Metazoa</taxon>
        <taxon>Ecdysozoa</taxon>
        <taxon>Arthropoda</taxon>
        <taxon>Hexapoda</taxon>
        <taxon>Insecta</taxon>
        <taxon>Pterygota</taxon>
        <taxon>Neoptera</taxon>
        <taxon>Polyneoptera</taxon>
        <taxon>Orthoptera</taxon>
        <taxon>Ensifera</taxon>
        <taxon>Gryllidea</taxon>
        <taxon>Grylloidea</taxon>
        <taxon>Gryllidae</taxon>
        <taxon>Gryllinae</taxon>
        <taxon>Gryllus</taxon>
    </lineage>
</organism>
<evidence type="ECO:0000259" key="12">
    <source>
        <dbReference type="PROSITE" id="PS50011"/>
    </source>
</evidence>
<reference evidence="13 14" key="1">
    <citation type="submission" date="2024-03" db="EMBL/GenBank/DDBJ databases">
        <title>The genome assembly and annotation of the cricket Gryllus longicercus Weissman &amp; Gray.</title>
        <authorList>
            <person name="Szrajer S."/>
            <person name="Gray D."/>
            <person name="Ylla G."/>
        </authorList>
    </citation>
    <scope>NUCLEOTIDE SEQUENCE [LARGE SCALE GENOMIC DNA]</scope>
    <source>
        <strain evidence="13">DAG 2021-001</strain>
        <tissue evidence="13">Whole body minus gut</tissue>
    </source>
</reference>
<feature type="compositionally biased region" description="Polar residues" evidence="11">
    <location>
        <begin position="649"/>
        <end position="659"/>
    </location>
</feature>
<keyword evidence="7 10" id="KW-0067">ATP-binding</keyword>
<dbReference type="InterPro" id="IPR037924">
    <property type="entry name" value="Pelle_death"/>
</dbReference>